<feature type="transmembrane region" description="Helical" evidence="1">
    <location>
        <begin position="38"/>
        <end position="55"/>
    </location>
</feature>
<sequence length="175" mass="20257">MKKEKVSSNHVKASANKYQDYSVNDFDKFDCLKLSKRFYLTLIFILRGYLVWLMSVTNMRDRVATIEWLYPEKNLFFLSLASGVLGLFVALILSLRKPDAPTWVKACWSHCRAILVIALLFDLLINLIAFYVWQLQSISWLITQGVIVVTLITVCFTSKRIQLNLAEFPETLPEK</sequence>
<proteinExistence type="predicted"/>
<dbReference type="EMBL" id="CP034759">
    <property type="protein sequence ID" value="QBG34364.1"/>
    <property type="molecule type" value="Genomic_DNA"/>
</dbReference>
<evidence type="ECO:0000313" key="3">
    <source>
        <dbReference type="Proteomes" id="UP000290244"/>
    </source>
</evidence>
<feature type="transmembrane region" description="Helical" evidence="1">
    <location>
        <begin position="138"/>
        <end position="156"/>
    </location>
</feature>
<keyword evidence="1" id="KW-0472">Membrane</keyword>
<evidence type="ECO:0000256" key="1">
    <source>
        <dbReference type="SAM" id="Phobius"/>
    </source>
</evidence>
<name>A0A4P6P0N4_9GAMM</name>
<dbReference type="InterPro" id="IPR021318">
    <property type="entry name" value="DUF2919"/>
</dbReference>
<gene>
    <name evidence="2" type="ORF">EMK97_00705</name>
</gene>
<dbReference type="Pfam" id="PF11143">
    <property type="entry name" value="DUF2919"/>
    <property type="match status" value="1"/>
</dbReference>
<dbReference type="AlphaFoldDB" id="A0A4P6P0N4"/>
<keyword evidence="1" id="KW-0812">Transmembrane</keyword>
<accession>A0A4P6P0N4</accession>
<keyword evidence="1" id="KW-1133">Transmembrane helix</keyword>
<protein>
    <submittedName>
        <fullName evidence="2">DUF2919 domain-containing protein</fullName>
    </submittedName>
</protein>
<keyword evidence="3" id="KW-1185">Reference proteome</keyword>
<dbReference type="Proteomes" id="UP000290244">
    <property type="component" value="Chromosome"/>
</dbReference>
<reference evidence="2 3" key="1">
    <citation type="submission" date="2018-12" db="EMBL/GenBank/DDBJ databases">
        <title>Complete genome of Litorilituus sediminis.</title>
        <authorList>
            <person name="Liu A."/>
            <person name="Rong J."/>
        </authorList>
    </citation>
    <scope>NUCLEOTIDE SEQUENCE [LARGE SCALE GENOMIC DNA]</scope>
    <source>
        <strain evidence="2 3">JCM 17549</strain>
    </source>
</reference>
<dbReference type="OrthoDB" id="6225352at2"/>
<feature type="transmembrane region" description="Helical" evidence="1">
    <location>
        <begin position="113"/>
        <end position="132"/>
    </location>
</feature>
<organism evidence="2 3">
    <name type="scientific">Litorilituus sediminis</name>
    <dbReference type="NCBI Taxonomy" id="718192"/>
    <lineage>
        <taxon>Bacteria</taxon>
        <taxon>Pseudomonadati</taxon>
        <taxon>Pseudomonadota</taxon>
        <taxon>Gammaproteobacteria</taxon>
        <taxon>Alteromonadales</taxon>
        <taxon>Colwelliaceae</taxon>
        <taxon>Litorilituus</taxon>
    </lineage>
</organism>
<evidence type="ECO:0000313" key="2">
    <source>
        <dbReference type="EMBL" id="QBG34364.1"/>
    </source>
</evidence>
<feature type="transmembrane region" description="Helical" evidence="1">
    <location>
        <begin position="75"/>
        <end position="93"/>
    </location>
</feature>
<dbReference type="KEGG" id="lsd:EMK97_00705"/>